<proteinExistence type="predicted"/>
<gene>
    <name evidence="1" type="ORF">BN970_07137</name>
</gene>
<evidence type="ECO:0000313" key="1">
    <source>
        <dbReference type="EMBL" id="CQD25335.1"/>
    </source>
</evidence>
<reference evidence="1 2" key="1">
    <citation type="submission" date="2015-03" db="EMBL/GenBank/DDBJ databases">
        <authorList>
            <person name="Murphy D."/>
        </authorList>
    </citation>
    <scope>NUCLEOTIDE SEQUENCE [LARGE SCALE GENOMIC DNA]</scope>
    <source>
        <strain evidence="1 2">D16</strain>
    </source>
</reference>
<dbReference type="EMBL" id="CTEF01000011">
    <property type="protein sequence ID" value="CQD25335.1"/>
    <property type="molecule type" value="Genomic_DNA"/>
</dbReference>
<protein>
    <submittedName>
        <fullName evidence="1">Bacteriophage minor tail subunit</fullName>
    </submittedName>
</protein>
<evidence type="ECO:0000313" key="2">
    <source>
        <dbReference type="Proteomes" id="UP000182227"/>
    </source>
</evidence>
<accession>A0A0U1DZ57</accession>
<dbReference type="AlphaFoldDB" id="A0A0U1DZ57"/>
<organism evidence="1 2">
    <name type="scientific">Mycolicibacterium conceptionense</name>
    <dbReference type="NCBI Taxonomy" id="451644"/>
    <lineage>
        <taxon>Bacteria</taxon>
        <taxon>Bacillati</taxon>
        <taxon>Actinomycetota</taxon>
        <taxon>Actinomycetes</taxon>
        <taxon>Mycobacteriales</taxon>
        <taxon>Mycobacteriaceae</taxon>
        <taxon>Mycolicibacterium</taxon>
    </lineage>
</organism>
<dbReference type="Proteomes" id="UP000182227">
    <property type="component" value="Unassembled WGS sequence"/>
</dbReference>
<sequence>MGAQRLRGETPPPVLGAAGAFTNFTGATQRQTILSFTLEAQDYDYVPYVTGHLKCYGIESDATR</sequence>
<name>A0A0U1DZ57_9MYCO</name>